<dbReference type="AlphaFoldDB" id="A0A8J4EX31"/>
<dbReference type="EMBL" id="BNCO01000004">
    <property type="protein sequence ID" value="GIL47334.1"/>
    <property type="molecule type" value="Genomic_DNA"/>
</dbReference>
<feature type="region of interest" description="Disordered" evidence="1">
    <location>
        <begin position="107"/>
        <end position="167"/>
    </location>
</feature>
<keyword evidence="3" id="KW-1185">Reference proteome</keyword>
<feature type="non-terminal residue" evidence="2">
    <location>
        <position position="1"/>
    </location>
</feature>
<feature type="compositionally biased region" description="Low complexity" evidence="1">
    <location>
        <begin position="136"/>
        <end position="162"/>
    </location>
</feature>
<evidence type="ECO:0000256" key="1">
    <source>
        <dbReference type="SAM" id="MobiDB-lite"/>
    </source>
</evidence>
<organism evidence="2 3">
    <name type="scientific">Volvox africanus</name>
    <dbReference type="NCBI Taxonomy" id="51714"/>
    <lineage>
        <taxon>Eukaryota</taxon>
        <taxon>Viridiplantae</taxon>
        <taxon>Chlorophyta</taxon>
        <taxon>core chlorophytes</taxon>
        <taxon>Chlorophyceae</taxon>
        <taxon>CS clade</taxon>
        <taxon>Chlamydomonadales</taxon>
        <taxon>Volvocaceae</taxon>
        <taxon>Volvox</taxon>
    </lineage>
</organism>
<sequence length="569" mass="61294">MSAAPRLRVPNPTYLTHISSESEHLRRGPTAVAAGSRASTRRGAKLPGLSLEQPPGPCPGRVDQAAAVFYPTGVSLGGRTSSGADGRCGDAFRLVSAMTSSAATDMGLNLSPDASQTEAGEPHHISLGGSPWGLESTSTSTSASTSISTIRNASNSNSNSNRACSRHKGTCAGGPGDAVGHRCGGHSDGLSWGAVWGRLSAGWSPSTLCPRRRNLRHQWQLQSTTTSSANLTTSATTASISPGTAPVSSPLRDARWNVCGRQRSAVPPRAFAAGAATHGTPPGRAPAAPRVPEAERRRLLDLLSEQLSVRGVVLPSDLVPGVWHKGMCPFCGGDGGREPLSFNLIVSEDLHYAHYRCWRANKCGVEETVWAENFRKEAHGKRPAAPRPELGEGERQDLDGDALAYFAARGIHPETLRAAGVFQMRNMPHPLEPMTLLERVVVYPYYKDGVLVNVTFHDLHGYCLRNPLVGSQYDDDDQNQDLPYSTDHPYVQRQGRIRHKAGGQTQDRHRDFRPGLRWQLPRAERVVWGLDQLAYAEDLQRHTQRLEEARRPPLARMRSGSAAGAGAAG</sequence>
<gene>
    <name evidence="2" type="ORF">Vafri_4177</name>
</gene>
<reference evidence="2" key="1">
    <citation type="journal article" date="2021" name="Proc. Natl. Acad. Sci. U.S.A.">
        <title>Three genomes in the algal genus Volvox reveal the fate of a haploid sex-determining region after a transition to homothallism.</title>
        <authorList>
            <person name="Yamamoto K."/>
            <person name="Hamaji T."/>
            <person name="Kawai-Toyooka H."/>
            <person name="Matsuzaki R."/>
            <person name="Takahashi F."/>
            <person name="Nishimura Y."/>
            <person name="Kawachi M."/>
            <person name="Noguchi H."/>
            <person name="Minakuchi Y."/>
            <person name="Umen J.G."/>
            <person name="Toyoda A."/>
            <person name="Nozaki H."/>
        </authorList>
    </citation>
    <scope>NUCLEOTIDE SEQUENCE</scope>
    <source>
        <strain evidence="2">NIES-3780</strain>
    </source>
</reference>
<dbReference type="Proteomes" id="UP000747399">
    <property type="component" value="Unassembled WGS sequence"/>
</dbReference>
<feature type="region of interest" description="Disordered" evidence="1">
    <location>
        <begin position="20"/>
        <end position="58"/>
    </location>
</feature>
<feature type="compositionally biased region" description="Low complexity" evidence="1">
    <location>
        <begin position="223"/>
        <end position="245"/>
    </location>
</feature>
<evidence type="ECO:0000313" key="2">
    <source>
        <dbReference type="EMBL" id="GIL47334.1"/>
    </source>
</evidence>
<feature type="compositionally biased region" description="Low complexity" evidence="1">
    <location>
        <begin position="559"/>
        <end position="569"/>
    </location>
</feature>
<accession>A0A8J4EX31</accession>
<name>A0A8J4EX31_9CHLO</name>
<feature type="region of interest" description="Disordered" evidence="1">
    <location>
        <begin position="546"/>
        <end position="569"/>
    </location>
</feature>
<feature type="region of interest" description="Disordered" evidence="1">
    <location>
        <begin position="223"/>
        <end position="248"/>
    </location>
</feature>
<evidence type="ECO:0000313" key="3">
    <source>
        <dbReference type="Proteomes" id="UP000747399"/>
    </source>
</evidence>
<comment type="caution">
    <text evidence="2">The sequence shown here is derived from an EMBL/GenBank/DDBJ whole genome shotgun (WGS) entry which is preliminary data.</text>
</comment>
<proteinExistence type="predicted"/>
<protein>
    <submittedName>
        <fullName evidence="2">Uncharacterized protein</fullName>
    </submittedName>
</protein>